<proteinExistence type="predicted"/>
<reference evidence="2 3" key="1">
    <citation type="submission" date="2023-04" db="EMBL/GenBank/DDBJ databases">
        <title>Genome of Basidiobolus ranarum AG-B5.</title>
        <authorList>
            <person name="Stajich J.E."/>
            <person name="Carter-House D."/>
            <person name="Gryganskyi A."/>
        </authorList>
    </citation>
    <scope>NUCLEOTIDE SEQUENCE [LARGE SCALE GENOMIC DNA]</scope>
    <source>
        <strain evidence="2 3">AG-B5</strain>
    </source>
</reference>
<keyword evidence="1" id="KW-0732">Signal</keyword>
<dbReference type="EMBL" id="JASJQH010000133">
    <property type="protein sequence ID" value="KAK9766694.1"/>
    <property type="molecule type" value="Genomic_DNA"/>
</dbReference>
<dbReference type="Proteomes" id="UP001479436">
    <property type="component" value="Unassembled WGS sequence"/>
</dbReference>
<comment type="caution">
    <text evidence="2">The sequence shown here is derived from an EMBL/GenBank/DDBJ whole genome shotgun (WGS) entry which is preliminary data.</text>
</comment>
<evidence type="ECO:0000313" key="2">
    <source>
        <dbReference type="EMBL" id="KAK9766694.1"/>
    </source>
</evidence>
<feature type="signal peptide" evidence="1">
    <location>
        <begin position="1"/>
        <end position="16"/>
    </location>
</feature>
<name>A0ABR2WYW9_9FUNG</name>
<gene>
    <name evidence="2" type="ORF">K7432_004055</name>
</gene>
<evidence type="ECO:0000313" key="3">
    <source>
        <dbReference type="Proteomes" id="UP001479436"/>
    </source>
</evidence>
<evidence type="ECO:0000256" key="1">
    <source>
        <dbReference type="SAM" id="SignalP"/>
    </source>
</evidence>
<accession>A0ABR2WYW9</accession>
<sequence length="79" mass="8657">MVIGTVTISLVMSAYAAPSDRNQPELAASPEYVELYMNAKACGETFPDTSKTVPAGMEYSIWHAVFLNKVCLLIITMRV</sequence>
<keyword evidence="3" id="KW-1185">Reference proteome</keyword>
<protein>
    <submittedName>
        <fullName evidence="2">Uncharacterized protein</fullName>
    </submittedName>
</protein>
<organism evidence="2 3">
    <name type="scientific">Basidiobolus ranarum</name>
    <dbReference type="NCBI Taxonomy" id="34480"/>
    <lineage>
        <taxon>Eukaryota</taxon>
        <taxon>Fungi</taxon>
        <taxon>Fungi incertae sedis</taxon>
        <taxon>Zoopagomycota</taxon>
        <taxon>Entomophthoromycotina</taxon>
        <taxon>Basidiobolomycetes</taxon>
        <taxon>Basidiobolales</taxon>
        <taxon>Basidiobolaceae</taxon>
        <taxon>Basidiobolus</taxon>
    </lineage>
</organism>
<feature type="chain" id="PRO_5046031512" evidence="1">
    <location>
        <begin position="17"/>
        <end position="79"/>
    </location>
</feature>